<dbReference type="PROSITE" id="PS50977">
    <property type="entry name" value="HTH_TETR_2"/>
    <property type="match status" value="1"/>
</dbReference>
<name>A0A562E7E1_RHORH</name>
<evidence type="ECO:0000256" key="4">
    <source>
        <dbReference type="PROSITE-ProRule" id="PRU00335"/>
    </source>
</evidence>
<dbReference type="Gene3D" id="1.10.357.10">
    <property type="entry name" value="Tetracycline Repressor, domain 2"/>
    <property type="match status" value="1"/>
</dbReference>
<accession>A0A562E7E1</accession>
<evidence type="ECO:0000256" key="1">
    <source>
        <dbReference type="ARBA" id="ARBA00023015"/>
    </source>
</evidence>
<dbReference type="AlphaFoldDB" id="A0A562E7E1"/>
<organism evidence="6 7">
    <name type="scientific">Rhodococcus rhodochrous J45</name>
    <dbReference type="NCBI Taxonomy" id="935266"/>
    <lineage>
        <taxon>Bacteria</taxon>
        <taxon>Bacillati</taxon>
        <taxon>Actinomycetota</taxon>
        <taxon>Actinomycetes</taxon>
        <taxon>Mycobacteriales</taxon>
        <taxon>Nocardiaceae</taxon>
        <taxon>Rhodococcus</taxon>
    </lineage>
</organism>
<dbReference type="PANTHER" id="PTHR30055:SF234">
    <property type="entry name" value="HTH-TYPE TRANSCRIPTIONAL REGULATOR BETI"/>
    <property type="match status" value="1"/>
</dbReference>
<protein>
    <submittedName>
        <fullName evidence="6">TetR family transcriptional regulator</fullName>
    </submittedName>
</protein>
<keyword evidence="2 4" id="KW-0238">DNA-binding</keyword>
<dbReference type="InterPro" id="IPR001647">
    <property type="entry name" value="HTH_TetR"/>
</dbReference>
<gene>
    <name evidence="6" type="ORF">L618_001600000900</name>
</gene>
<dbReference type="Pfam" id="PF00440">
    <property type="entry name" value="TetR_N"/>
    <property type="match status" value="1"/>
</dbReference>
<dbReference type="GO" id="GO:0000976">
    <property type="term" value="F:transcription cis-regulatory region binding"/>
    <property type="evidence" value="ECO:0007669"/>
    <property type="project" value="TreeGrafter"/>
</dbReference>
<keyword evidence="1" id="KW-0805">Transcription regulation</keyword>
<feature type="DNA-binding region" description="H-T-H motif" evidence="4">
    <location>
        <begin position="59"/>
        <end position="78"/>
    </location>
</feature>
<dbReference type="InterPro" id="IPR050109">
    <property type="entry name" value="HTH-type_TetR-like_transc_reg"/>
</dbReference>
<evidence type="ECO:0000256" key="2">
    <source>
        <dbReference type="ARBA" id="ARBA00023125"/>
    </source>
</evidence>
<dbReference type="RefSeq" id="WP_145691470.1">
    <property type="nucleotide sequence ID" value="NZ_VLJT01000013.1"/>
</dbReference>
<evidence type="ECO:0000313" key="7">
    <source>
        <dbReference type="Proteomes" id="UP000317573"/>
    </source>
</evidence>
<keyword evidence="3" id="KW-0804">Transcription</keyword>
<proteinExistence type="predicted"/>
<reference evidence="6 7" key="1">
    <citation type="submission" date="2019-07" db="EMBL/GenBank/DDBJ databases">
        <title>Genome sequencing of lignin-degrading bacterial isolates.</title>
        <authorList>
            <person name="Gladden J."/>
        </authorList>
    </citation>
    <scope>NUCLEOTIDE SEQUENCE [LARGE SCALE GENOMIC DNA]</scope>
    <source>
        <strain evidence="6 7">J45</strain>
    </source>
</reference>
<feature type="domain" description="HTH tetR-type" evidence="5">
    <location>
        <begin position="35"/>
        <end position="96"/>
    </location>
</feature>
<dbReference type="EMBL" id="VLJT01000013">
    <property type="protein sequence ID" value="TWH18046.1"/>
    <property type="molecule type" value="Genomic_DNA"/>
</dbReference>
<comment type="caution">
    <text evidence="6">The sequence shown here is derived from an EMBL/GenBank/DDBJ whole genome shotgun (WGS) entry which is preliminary data.</text>
</comment>
<dbReference type="InterPro" id="IPR009057">
    <property type="entry name" value="Homeodomain-like_sf"/>
</dbReference>
<evidence type="ECO:0000313" key="6">
    <source>
        <dbReference type="EMBL" id="TWH18046.1"/>
    </source>
</evidence>
<sequence>MSSSPADSLDTEFLVISGGRQLRRAASPARQEAYDAEVRTLIRATSEVMLRKGCTEVPKVSEIVHEAGITNQAFYRHFRSRDDVIVATYEQGMLSVYSYLRHRVGKKSSWQDKLDAWIDGILAQIEDPRLADLSAVIQWNVAQIAREKTEIEPVGRERIRALLVSILTESGVADPERQALFVDNLVTGTASHYMDTGRQPTPDDRKALLRFCLAGLGRSPAQADPAPSDHR</sequence>
<evidence type="ECO:0000259" key="5">
    <source>
        <dbReference type="PROSITE" id="PS50977"/>
    </source>
</evidence>
<evidence type="ECO:0000256" key="3">
    <source>
        <dbReference type="ARBA" id="ARBA00023163"/>
    </source>
</evidence>
<dbReference type="GO" id="GO:0003700">
    <property type="term" value="F:DNA-binding transcription factor activity"/>
    <property type="evidence" value="ECO:0007669"/>
    <property type="project" value="TreeGrafter"/>
</dbReference>
<dbReference type="SUPFAM" id="SSF46689">
    <property type="entry name" value="Homeodomain-like"/>
    <property type="match status" value="1"/>
</dbReference>
<dbReference type="PANTHER" id="PTHR30055">
    <property type="entry name" value="HTH-TYPE TRANSCRIPTIONAL REGULATOR RUTR"/>
    <property type="match status" value="1"/>
</dbReference>
<dbReference type="Proteomes" id="UP000317573">
    <property type="component" value="Unassembled WGS sequence"/>
</dbReference>